<dbReference type="EMBL" id="CAJNOK010003044">
    <property type="protein sequence ID" value="CAF0885639.1"/>
    <property type="molecule type" value="Genomic_DNA"/>
</dbReference>
<evidence type="ECO:0000256" key="12">
    <source>
        <dbReference type="ARBA" id="ARBA00022912"/>
    </source>
</evidence>
<feature type="compositionally biased region" description="Acidic residues" evidence="19">
    <location>
        <begin position="367"/>
        <end position="388"/>
    </location>
</feature>
<evidence type="ECO:0000313" key="23">
    <source>
        <dbReference type="EMBL" id="CAF3668643.1"/>
    </source>
</evidence>
<evidence type="ECO:0000256" key="17">
    <source>
        <dbReference type="ARBA" id="ARBA00042401"/>
    </source>
</evidence>
<evidence type="ECO:0000256" key="13">
    <source>
        <dbReference type="ARBA" id="ARBA00023242"/>
    </source>
</evidence>
<evidence type="ECO:0000256" key="3">
    <source>
        <dbReference type="ARBA" id="ARBA00012486"/>
    </source>
</evidence>
<evidence type="ECO:0000256" key="1">
    <source>
        <dbReference type="ARBA" id="ARBA00004123"/>
    </source>
</evidence>
<dbReference type="GO" id="GO:0043066">
    <property type="term" value="P:negative regulation of apoptotic process"/>
    <property type="evidence" value="ECO:0007669"/>
    <property type="project" value="TreeGrafter"/>
</dbReference>
<feature type="region of interest" description="Disordered" evidence="19">
    <location>
        <begin position="324"/>
        <end position="398"/>
    </location>
</feature>
<protein>
    <recommendedName>
        <fullName evidence="14">Ubiquitin-conjugating enzyme E2 Z</fullName>
        <ecNumber evidence="3">2.3.2.23</ecNumber>
    </recommendedName>
    <alternativeName>
        <fullName evidence="15">E2 ubiquitin-conjugating enzyme Z</fullName>
    </alternativeName>
    <alternativeName>
        <fullName evidence="17">Ubiquitin carrier protein Z</fullName>
    </alternativeName>
    <alternativeName>
        <fullName evidence="16">Ubiquitin-protein ligase Z</fullName>
    </alternativeName>
</protein>
<keyword evidence="12 18" id="KW-0904">Protein phosphatase</keyword>
<evidence type="ECO:0000313" key="22">
    <source>
        <dbReference type="EMBL" id="CAF0885639.1"/>
    </source>
</evidence>
<evidence type="ECO:0000256" key="11">
    <source>
        <dbReference type="ARBA" id="ARBA00022840"/>
    </source>
</evidence>
<dbReference type="AlphaFoldDB" id="A0A8S2D5U2"/>
<evidence type="ECO:0000256" key="16">
    <source>
        <dbReference type="ARBA" id="ARBA00042316"/>
    </source>
</evidence>
<keyword evidence="8" id="KW-0547">Nucleotide-binding</keyword>
<evidence type="ECO:0000256" key="19">
    <source>
        <dbReference type="SAM" id="MobiDB-lite"/>
    </source>
</evidence>
<keyword evidence="9" id="KW-0833">Ubl conjugation pathway</keyword>
<feature type="compositionally biased region" description="Polar residues" evidence="19">
    <location>
        <begin position="701"/>
        <end position="713"/>
    </location>
</feature>
<feature type="compositionally biased region" description="Low complexity" evidence="19">
    <location>
        <begin position="746"/>
        <end position="759"/>
    </location>
</feature>
<keyword evidence="13" id="KW-0539">Nucleus</keyword>
<dbReference type="GO" id="GO:0005634">
    <property type="term" value="C:nucleus"/>
    <property type="evidence" value="ECO:0007669"/>
    <property type="project" value="UniProtKB-SubCell"/>
</dbReference>
<evidence type="ECO:0000256" key="18">
    <source>
        <dbReference type="RuleBase" id="RU003465"/>
    </source>
</evidence>
<dbReference type="Gene3D" id="3.60.40.10">
    <property type="entry name" value="PPM-type phosphatase domain"/>
    <property type="match status" value="1"/>
</dbReference>
<feature type="region of interest" description="Disordered" evidence="19">
    <location>
        <begin position="520"/>
        <end position="546"/>
    </location>
</feature>
<dbReference type="SMART" id="SM00212">
    <property type="entry name" value="UBCc"/>
    <property type="match status" value="1"/>
</dbReference>
<dbReference type="Gene3D" id="3.10.110.10">
    <property type="entry name" value="Ubiquitin Conjugating Enzyme"/>
    <property type="match status" value="1"/>
</dbReference>
<comment type="subcellular location">
    <subcellularLocation>
        <location evidence="2">Cytoplasm</location>
    </subcellularLocation>
    <subcellularLocation>
        <location evidence="1">Nucleus</location>
    </subcellularLocation>
</comment>
<accession>A0A8S2D5U2</accession>
<dbReference type="InterPro" id="IPR000222">
    <property type="entry name" value="PP2C_BS"/>
</dbReference>
<feature type="domain" description="PPM-type phosphatase" evidence="21">
    <location>
        <begin position="425"/>
        <end position="780"/>
    </location>
</feature>
<evidence type="ECO:0000256" key="10">
    <source>
        <dbReference type="ARBA" id="ARBA00022801"/>
    </source>
</evidence>
<feature type="compositionally biased region" description="Basic and acidic residues" evidence="19">
    <location>
        <begin position="630"/>
        <end position="641"/>
    </location>
</feature>
<evidence type="ECO:0000256" key="15">
    <source>
        <dbReference type="ARBA" id="ARBA00041798"/>
    </source>
</evidence>
<evidence type="ECO:0000256" key="6">
    <source>
        <dbReference type="ARBA" id="ARBA00022703"/>
    </source>
</evidence>
<dbReference type="Proteomes" id="UP000677228">
    <property type="component" value="Unassembled WGS sequence"/>
</dbReference>
<dbReference type="InterPro" id="IPR001932">
    <property type="entry name" value="PPM-type_phosphatase-like_dom"/>
</dbReference>
<dbReference type="GO" id="GO:0006915">
    <property type="term" value="P:apoptotic process"/>
    <property type="evidence" value="ECO:0007669"/>
    <property type="project" value="UniProtKB-KW"/>
</dbReference>
<dbReference type="EC" id="2.3.2.23" evidence="3"/>
<dbReference type="CDD" id="cd23809">
    <property type="entry name" value="UBCc_UBE2Z"/>
    <property type="match status" value="1"/>
</dbReference>
<gene>
    <name evidence="22" type="ORF">OVA965_LOCUS8855</name>
    <name evidence="23" type="ORF">TMI583_LOCUS8851</name>
</gene>
<dbReference type="SUPFAM" id="SSF81606">
    <property type="entry name" value="PP2C-like"/>
    <property type="match status" value="1"/>
</dbReference>
<dbReference type="Pfam" id="PF00179">
    <property type="entry name" value="UQ_con"/>
    <property type="match status" value="1"/>
</dbReference>
<evidence type="ECO:0000259" key="21">
    <source>
        <dbReference type="PROSITE" id="PS51746"/>
    </source>
</evidence>
<dbReference type="GO" id="GO:0004721">
    <property type="term" value="F:phosphoprotein phosphatase activity"/>
    <property type="evidence" value="ECO:0007669"/>
    <property type="project" value="UniProtKB-KW"/>
</dbReference>
<dbReference type="PROSITE" id="PS01032">
    <property type="entry name" value="PPM_1"/>
    <property type="match status" value="1"/>
</dbReference>
<organism evidence="22 24">
    <name type="scientific">Didymodactylos carnosus</name>
    <dbReference type="NCBI Taxonomy" id="1234261"/>
    <lineage>
        <taxon>Eukaryota</taxon>
        <taxon>Metazoa</taxon>
        <taxon>Spiralia</taxon>
        <taxon>Gnathifera</taxon>
        <taxon>Rotifera</taxon>
        <taxon>Eurotatoria</taxon>
        <taxon>Bdelloidea</taxon>
        <taxon>Philodinida</taxon>
        <taxon>Philodinidae</taxon>
        <taxon>Didymodactylos</taxon>
    </lineage>
</organism>
<dbReference type="Proteomes" id="UP000682733">
    <property type="component" value="Unassembled WGS sequence"/>
</dbReference>
<feature type="region of interest" description="Disordered" evidence="19">
    <location>
        <begin position="630"/>
        <end position="678"/>
    </location>
</feature>
<dbReference type="GO" id="GO:0046872">
    <property type="term" value="F:metal ion binding"/>
    <property type="evidence" value="ECO:0007669"/>
    <property type="project" value="UniProtKB-KW"/>
</dbReference>
<evidence type="ECO:0000313" key="24">
    <source>
        <dbReference type="Proteomes" id="UP000677228"/>
    </source>
</evidence>
<evidence type="ECO:0000256" key="4">
    <source>
        <dbReference type="ARBA" id="ARBA00022490"/>
    </source>
</evidence>
<keyword evidence="4" id="KW-0963">Cytoplasm</keyword>
<dbReference type="GO" id="GO:0061631">
    <property type="term" value="F:ubiquitin conjugating enzyme activity"/>
    <property type="evidence" value="ECO:0007669"/>
    <property type="project" value="UniProtKB-EC"/>
</dbReference>
<feature type="compositionally biased region" description="Low complexity" evidence="19">
    <location>
        <begin position="331"/>
        <end position="348"/>
    </location>
</feature>
<dbReference type="PROSITE" id="PS50127">
    <property type="entry name" value="UBC_2"/>
    <property type="match status" value="1"/>
</dbReference>
<keyword evidence="11" id="KW-0067">ATP-binding</keyword>
<keyword evidence="6" id="KW-0053">Apoptosis</keyword>
<dbReference type="GO" id="GO:0004869">
    <property type="term" value="F:cysteine-type endopeptidase inhibitor activity"/>
    <property type="evidence" value="ECO:0007669"/>
    <property type="project" value="TreeGrafter"/>
</dbReference>
<keyword evidence="7" id="KW-0479">Metal-binding</keyword>
<feature type="compositionally biased region" description="Acidic residues" evidence="19">
    <location>
        <begin position="533"/>
        <end position="546"/>
    </location>
</feature>
<comment type="similarity">
    <text evidence="18">Belongs to the PP2C family.</text>
</comment>
<dbReference type="GO" id="GO:0005737">
    <property type="term" value="C:cytoplasm"/>
    <property type="evidence" value="ECO:0007669"/>
    <property type="project" value="UniProtKB-SubCell"/>
</dbReference>
<dbReference type="EMBL" id="CAJOBA010003045">
    <property type="protein sequence ID" value="CAF3668643.1"/>
    <property type="molecule type" value="Genomic_DNA"/>
</dbReference>
<evidence type="ECO:0000256" key="14">
    <source>
        <dbReference type="ARBA" id="ARBA00039894"/>
    </source>
</evidence>
<keyword evidence="5" id="KW-0808">Transferase</keyword>
<dbReference type="PANTHER" id="PTHR46116">
    <property type="entry name" value="(E3-INDEPENDENT) E2 UBIQUITIN-CONJUGATING ENZYME"/>
    <property type="match status" value="1"/>
</dbReference>
<dbReference type="SUPFAM" id="SSF54495">
    <property type="entry name" value="UBC-like"/>
    <property type="match status" value="1"/>
</dbReference>
<dbReference type="FunFam" id="3.10.110.10:FF:000046">
    <property type="entry name" value="Ubiquitin-conjugating enzyme E2 Z"/>
    <property type="match status" value="1"/>
</dbReference>
<feature type="compositionally biased region" description="Low complexity" evidence="19">
    <location>
        <begin position="715"/>
        <end position="734"/>
    </location>
</feature>
<proteinExistence type="inferred from homology"/>
<evidence type="ECO:0000259" key="20">
    <source>
        <dbReference type="PROSITE" id="PS50127"/>
    </source>
</evidence>
<dbReference type="InterPro" id="IPR036457">
    <property type="entry name" value="PPM-type-like_dom_sf"/>
</dbReference>
<dbReference type="PANTHER" id="PTHR46116:SF26">
    <property type="entry name" value="UBIQUITIN-CONJUGATING ENZYME E2 Z"/>
    <property type="match status" value="1"/>
</dbReference>
<evidence type="ECO:0000256" key="8">
    <source>
        <dbReference type="ARBA" id="ARBA00022741"/>
    </source>
</evidence>
<feature type="domain" description="UBC core" evidence="20">
    <location>
        <begin position="98"/>
        <end position="252"/>
    </location>
</feature>
<evidence type="ECO:0000256" key="2">
    <source>
        <dbReference type="ARBA" id="ARBA00004496"/>
    </source>
</evidence>
<dbReference type="InterPro" id="IPR000608">
    <property type="entry name" value="UBC"/>
</dbReference>
<dbReference type="PROSITE" id="PS51746">
    <property type="entry name" value="PPM_2"/>
    <property type="match status" value="1"/>
</dbReference>
<evidence type="ECO:0000256" key="5">
    <source>
        <dbReference type="ARBA" id="ARBA00022679"/>
    </source>
</evidence>
<evidence type="ECO:0000256" key="7">
    <source>
        <dbReference type="ARBA" id="ARBA00022723"/>
    </source>
</evidence>
<keyword evidence="10 18" id="KW-0378">Hydrolase</keyword>
<dbReference type="GO" id="GO:0005524">
    <property type="term" value="F:ATP binding"/>
    <property type="evidence" value="ECO:0007669"/>
    <property type="project" value="UniProtKB-KW"/>
</dbReference>
<dbReference type="InterPro" id="IPR016135">
    <property type="entry name" value="UBQ-conjugating_enzyme/RWD"/>
</dbReference>
<evidence type="ECO:0000256" key="9">
    <source>
        <dbReference type="ARBA" id="ARBA00022786"/>
    </source>
</evidence>
<comment type="caution">
    <text evidence="22">The sequence shown here is derived from an EMBL/GenBank/DDBJ whole genome shotgun (WGS) entry which is preliminary data.</text>
</comment>
<dbReference type="Pfam" id="PF00481">
    <property type="entry name" value="PP2C"/>
    <property type="match status" value="1"/>
</dbReference>
<feature type="region of interest" description="Disordered" evidence="19">
    <location>
        <begin position="578"/>
        <end position="614"/>
    </location>
</feature>
<feature type="region of interest" description="Disordered" evidence="19">
    <location>
        <begin position="690"/>
        <end position="780"/>
    </location>
</feature>
<sequence length="780" mass="87304">MQYVPSSPTANTTAVSSATTTTVTPLAFQNPYAPIGTTAPSTVPSQSTASTTSTAATVSQMLNGFTDELGTEDVTSVMKAAWDPHHCADWDQEQPNATCIARIKRDIMSVFRDPPPGMFIAPSPDNITKIHALIVGPFDTPYEGGFFYFLIRCPPDYPIRSPRVRLMTTGNNTVRFNPNLYRNGKVCLSILGTWSGPSWSPAQCISSLLISIQSLMSEKPYHNEPGFEHERTTGDSKLYNEIIRHETLRVAVCEMLENENSCPKQLREVMIKQFFDFYDVYVETCTENLNKEGTQMVDPFGERRGAFEYGVILTRLKKLKTRLQAQHNEKQNNNQTSTKSSTSKCQQSDSFIRQLEAEDPNRPPDYGDMDDIFDTPSDMDEDDDEEQQQDGIIDSTNTISSTMGAYLSSPICDKESIEGSNNRLSYGASSMQGWRMSQEDAHNAILDFDDLTKTSFFAVYDGHGGPEIALYCSKHLPDFIKQLDSYRENRLSDSLTEGFLKFDSTLLDSHVKEILQDLANLKDGDQQQPITFEEPDPDEDDVDEDDVEVEETKILKREAGIPIEELLKRYGRTREATKNELSKHFHSPNITSSKRKTRSSLPVSLNNNNGDDNKLKISTLKKLHDLRQNALHEDESEERQSNNENDENTVSSTTTNENKDGKTELVTTTNDENIIGDDTLDHKTVQQCDTTDEKQNIVPRTATNVDVSTTKTNDSTEQPSSSGVSSVSTPSNSSRLKKPSPNPKASSTMTVPTTTSLTHHLLEDSEDFNVEEEEDDEEFE</sequence>
<dbReference type="SMART" id="SM00332">
    <property type="entry name" value="PP2Cc"/>
    <property type="match status" value="1"/>
</dbReference>
<feature type="compositionally biased region" description="Acidic residues" evidence="19">
    <location>
        <begin position="764"/>
        <end position="780"/>
    </location>
</feature>
<name>A0A8S2D5U2_9BILA</name>
<reference evidence="22" key="1">
    <citation type="submission" date="2021-02" db="EMBL/GenBank/DDBJ databases">
        <authorList>
            <person name="Nowell W R."/>
        </authorList>
    </citation>
    <scope>NUCLEOTIDE SEQUENCE</scope>
</reference>